<feature type="active site" description="O-(5'-phospho-DNA)-tyrosine intermediate" evidence="7">
    <location>
        <position position="119"/>
    </location>
</feature>
<comment type="caution">
    <text evidence="9">The sequence shown here is derived from an EMBL/GenBank/DDBJ whole genome shotgun (WGS) entry which is preliminary data.</text>
</comment>
<comment type="catalytic activity">
    <reaction evidence="1 7">
        <text>ATP-dependent breakage, passage and rejoining of double-stranded DNA.</text>
        <dbReference type="EC" id="5.6.2.2"/>
    </reaction>
</comment>
<proteinExistence type="inferred from homology"/>
<dbReference type="PROSITE" id="PS52040">
    <property type="entry name" value="TOPO_IIA"/>
    <property type="match status" value="1"/>
</dbReference>
<dbReference type="SMART" id="SM00434">
    <property type="entry name" value="TOP4c"/>
    <property type="match status" value="1"/>
</dbReference>
<dbReference type="InterPro" id="IPR002205">
    <property type="entry name" value="Topo_IIA_dom_A"/>
</dbReference>
<dbReference type="GO" id="GO:0003677">
    <property type="term" value="F:DNA binding"/>
    <property type="evidence" value="ECO:0007669"/>
    <property type="project" value="UniProtKB-UniRule"/>
</dbReference>
<dbReference type="InterPro" id="IPR006691">
    <property type="entry name" value="GyrA/parC_rep"/>
</dbReference>
<evidence type="ECO:0000256" key="6">
    <source>
        <dbReference type="ARBA" id="ARBA00023235"/>
    </source>
</evidence>
<keyword evidence="4 7" id="KW-0799">Topoisomerase</keyword>
<dbReference type="GO" id="GO:0005737">
    <property type="term" value="C:cytoplasm"/>
    <property type="evidence" value="ECO:0007669"/>
    <property type="project" value="TreeGrafter"/>
</dbReference>
<dbReference type="InterPro" id="IPR013758">
    <property type="entry name" value="Topo_IIA_A/C_ab"/>
</dbReference>
<evidence type="ECO:0000256" key="7">
    <source>
        <dbReference type="PROSITE-ProRule" id="PRU01384"/>
    </source>
</evidence>
<dbReference type="Gene3D" id="3.90.199.10">
    <property type="entry name" value="Topoisomerase II, domain 5"/>
    <property type="match status" value="1"/>
</dbReference>
<evidence type="ECO:0000256" key="4">
    <source>
        <dbReference type="ARBA" id="ARBA00023029"/>
    </source>
</evidence>
<dbReference type="Proteomes" id="UP000522163">
    <property type="component" value="Unassembled WGS sequence"/>
</dbReference>
<evidence type="ECO:0000313" key="9">
    <source>
        <dbReference type="EMBL" id="MBB6041455.1"/>
    </source>
</evidence>
<evidence type="ECO:0000313" key="10">
    <source>
        <dbReference type="Proteomes" id="UP000522163"/>
    </source>
</evidence>
<gene>
    <name evidence="9" type="ORF">HNQ46_001435</name>
</gene>
<protein>
    <recommendedName>
        <fullName evidence="3">DNA topoisomerase (ATP-hydrolyzing)</fullName>
        <ecNumber evidence="3">5.6.2.2</ecNumber>
    </recommendedName>
</protein>
<dbReference type="Gene3D" id="1.10.268.10">
    <property type="entry name" value="Topoisomerase, domain 3"/>
    <property type="match status" value="1"/>
</dbReference>
<dbReference type="GeneID" id="85014974"/>
<dbReference type="Gene3D" id="2.120.10.90">
    <property type="entry name" value="DNA gyrase/topoisomerase IV, subunit A, C-terminal"/>
    <property type="match status" value="1"/>
</dbReference>
<dbReference type="PANTHER" id="PTHR43493:SF5">
    <property type="entry name" value="DNA GYRASE SUBUNIT A, CHLOROPLASTIC_MITOCHONDRIAL"/>
    <property type="match status" value="1"/>
</dbReference>
<name>A0A7W9SHF6_9FIRM</name>
<reference evidence="9 10" key="1">
    <citation type="submission" date="2020-08" db="EMBL/GenBank/DDBJ databases">
        <title>Genomic Encyclopedia of Type Strains, Phase IV (KMG-IV): sequencing the most valuable type-strain genomes for metagenomic binning, comparative biology and taxonomic classification.</title>
        <authorList>
            <person name="Goeker M."/>
        </authorList>
    </citation>
    <scope>NUCLEOTIDE SEQUENCE [LARGE SCALE GENOMIC DNA]</scope>
    <source>
        <strain evidence="9 10">DSM 17245</strain>
    </source>
</reference>
<dbReference type="InterPro" id="IPR013757">
    <property type="entry name" value="Topo_IIA_A_a_sf"/>
</dbReference>
<dbReference type="RefSeq" id="WP_183684064.1">
    <property type="nucleotide sequence ID" value="NZ_JACHHH010000006.1"/>
</dbReference>
<dbReference type="EC" id="5.6.2.2" evidence="3"/>
<dbReference type="InterPro" id="IPR013760">
    <property type="entry name" value="Topo_IIA-like_dom_sf"/>
</dbReference>
<dbReference type="GO" id="GO:0009330">
    <property type="term" value="C:DNA topoisomerase type II (double strand cut, ATP-hydrolyzing) complex"/>
    <property type="evidence" value="ECO:0007669"/>
    <property type="project" value="TreeGrafter"/>
</dbReference>
<dbReference type="SUPFAM" id="SSF101904">
    <property type="entry name" value="GyrA/ParC C-terminal domain-like"/>
    <property type="match status" value="1"/>
</dbReference>
<keyword evidence="5 7" id="KW-0238">DNA-binding</keyword>
<sequence>MPEQILTTEFSEEMQKSYLDYSMSVITSRAVPDIRDGLKPVQRRVLFDMGELRVFHDRPTLKSARICGDTMGKYHPHGDSSIYETLVVLAQGFKKNQALVEGQGNFGSIEGDSAAAPRYTEARLEKFTEEVLLQDLALSVPFQPNYDGKLEEPVVLPAKIPYFLLNGSEGIAVGMTTSTPSHNLSEVISLILRYLKNPELSLSEMLEIMPGPDFPTGGIVANQSELEEIYRTGQGRLRLRGKLSFEKKEGRSDRDKLVVTEIPYTMVGQGISKFMQDVANLCEEKKINDILDISNQSNEQGIRIVLELKSGADIEKIENILYKKTKLEDSFPVNMLAIAHGRPETLSLKRILEEYLGFQVERLEAKFSKLLEKEERKREIEEGLISAVDCIDAIIALLRGAKNHKDAKTALMQGDLSLIQLKERDEVFRKTIEGFRFTDLQAQAILDMRLSKLIGLEILSLQKSHRESLKNIKNYKELLGSKKVLYAHLEQELLQIQKDYGKERKTKICDAKEAVYDDTAIEEMDLYYLQDRFGYVKCVDPGTFQRNKESIEADYAYVLPCKNTDRLLFFTDLGNMHQIKILDVPVTKFKDKGVPLDNLSKFSAEQERVVAVFIRKVLEEETLLFVTEQAQIKRVKGEEFSTQNRLVQATKLGEEDRLLSVVPVEEEDIVLETEDSYFLRFSLSEVPLQKKTAKGVLAMSLRPKDYVKKVYSLAAEENVELESKTLNLQRLKQGKRGGKGVKHS</sequence>
<feature type="domain" description="Topo IIA-type catalytic" evidence="8">
    <location>
        <begin position="31"/>
        <end position="524"/>
    </location>
</feature>
<dbReference type="SUPFAM" id="SSF56719">
    <property type="entry name" value="Type II DNA topoisomerase"/>
    <property type="match status" value="1"/>
</dbReference>
<accession>A0A7W9SHF6</accession>
<evidence type="ECO:0000256" key="3">
    <source>
        <dbReference type="ARBA" id="ARBA00012895"/>
    </source>
</evidence>
<dbReference type="GO" id="GO:0006265">
    <property type="term" value="P:DNA topological change"/>
    <property type="evidence" value="ECO:0007669"/>
    <property type="project" value="UniProtKB-UniRule"/>
</dbReference>
<dbReference type="Pfam" id="PF00521">
    <property type="entry name" value="DNA_topoisoIV"/>
    <property type="match status" value="1"/>
</dbReference>
<dbReference type="GO" id="GO:0034335">
    <property type="term" value="F:DNA negative supercoiling activity"/>
    <property type="evidence" value="ECO:0007669"/>
    <property type="project" value="UniProtKB-ARBA"/>
</dbReference>
<dbReference type="InterPro" id="IPR035516">
    <property type="entry name" value="Gyrase/topoIV_suA_C"/>
</dbReference>
<dbReference type="GO" id="GO:0005524">
    <property type="term" value="F:ATP binding"/>
    <property type="evidence" value="ECO:0007669"/>
    <property type="project" value="InterPro"/>
</dbReference>
<keyword evidence="6 7" id="KW-0413">Isomerase</keyword>
<evidence type="ECO:0000259" key="8">
    <source>
        <dbReference type="PROSITE" id="PS52040"/>
    </source>
</evidence>
<dbReference type="InterPro" id="IPR050220">
    <property type="entry name" value="Type_II_DNA_Topoisomerases"/>
</dbReference>
<dbReference type="EMBL" id="JACHHH010000006">
    <property type="protein sequence ID" value="MBB6041455.1"/>
    <property type="molecule type" value="Genomic_DNA"/>
</dbReference>
<comment type="similarity">
    <text evidence="2">Belongs to the type II topoisomerase GyrA/ParC subunit family.</text>
</comment>
<dbReference type="Pfam" id="PF03989">
    <property type="entry name" value="DNA_gyraseA_C"/>
    <property type="match status" value="3"/>
</dbReference>
<evidence type="ECO:0000256" key="2">
    <source>
        <dbReference type="ARBA" id="ARBA00008263"/>
    </source>
</evidence>
<dbReference type="Gene3D" id="3.30.1360.40">
    <property type="match status" value="1"/>
</dbReference>
<evidence type="ECO:0000256" key="5">
    <source>
        <dbReference type="ARBA" id="ARBA00023125"/>
    </source>
</evidence>
<dbReference type="CDD" id="cd00187">
    <property type="entry name" value="TOP4c"/>
    <property type="match status" value="1"/>
</dbReference>
<dbReference type="PANTHER" id="PTHR43493">
    <property type="entry name" value="DNA GYRASE/TOPOISOMERASE SUBUNIT A"/>
    <property type="match status" value="1"/>
</dbReference>
<organism evidence="9 10">
    <name type="scientific">Oribacterium sinus</name>
    <dbReference type="NCBI Taxonomy" id="237576"/>
    <lineage>
        <taxon>Bacteria</taxon>
        <taxon>Bacillati</taxon>
        <taxon>Bacillota</taxon>
        <taxon>Clostridia</taxon>
        <taxon>Lachnospirales</taxon>
        <taxon>Lachnospiraceae</taxon>
        <taxon>Oribacterium</taxon>
    </lineage>
</organism>
<dbReference type="AlphaFoldDB" id="A0A7W9SHF6"/>
<evidence type="ECO:0000256" key="1">
    <source>
        <dbReference type="ARBA" id="ARBA00000185"/>
    </source>
</evidence>